<accession>A0A1H6Z9I8</accession>
<dbReference type="EMBL" id="FNZK01000009">
    <property type="protein sequence ID" value="SEJ50253.1"/>
    <property type="molecule type" value="Genomic_DNA"/>
</dbReference>
<evidence type="ECO:0000313" key="1">
    <source>
        <dbReference type="EMBL" id="SEJ50253.1"/>
    </source>
</evidence>
<name>A0A1H6Z9I8_9FIRM</name>
<dbReference type="STRING" id="84035.SAMN05660742_10916"/>
<evidence type="ECO:0000313" key="2">
    <source>
        <dbReference type="Proteomes" id="UP000199662"/>
    </source>
</evidence>
<proteinExistence type="predicted"/>
<dbReference type="RefSeq" id="WP_091831355.1">
    <property type="nucleotide sequence ID" value="NZ_FNZK01000009.1"/>
</dbReference>
<gene>
    <name evidence="1" type="ORF">SAMN05660742_10916</name>
</gene>
<protein>
    <submittedName>
        <fullName evidence="1">Uncharacterized protein</fullName>
    </submittedName>
</protein>
<reference evidence="1 2" key="1">
    <citation type="submission" date="2016-10" db="EMBL/GenBank/DDBJ databases">
        <authorList>
            <person name="de Groot N.N."/>
        </authorList>
    </citation>
    <scope>NUCLEOTIDE SEQUENCE [LARGE SCALE GENOMIC DNA]</scope>
    <source>
        <strain evidence="1 2">DSM 2179</strain>
    </source>
</reference>
<dbReference type="Proteomes" id="UP000199662">
    <property type="component" value="Unassembled WGS sequence"/>
</dbReference>
<organism evidence="1 2">
    <name type="scientific">Propionispira arboris</name>
    <dbReference type="NCBI Taxonomy" id="84035"/>
    <lineage>
        <taxon>Bacteria</taxon>
        <taxon>Bacillati</taxon>
        <taxon>Bacillota</taxon>
        <taxon>Negativicutes</taxon>
        <taxon>Selenomonadales</taxon>
        <taxon>Selenomonadaceae</taxon>
        <taxon>Propionispira</taxon>
    </lineage>
</organism>
<sequence length="74" mass="8232">MTVLLIYNQGASYQKYVLWQRNCTTFVTDMLTRALPEGDTRVGTLKLVLAPHDAATILDQDVQGHGGDLVKEKL</sequence>
<dbReference type="AlphaFoldDB" id="A0A1H6Z9I8"/>
<keyword evidence="2" id="KW-1185">Reference proteome</keyword>